<evidence type="ECO:0000313" key="3">
    <source>
        <dbReference type="EMBL" id="SUP59479.1"/>
    </source>
</evidence>
<name>A0A380P2P6_WEIVI</name>
<sequence>MTKKQLLFASAALAAVVATEGTTDAHADDVKVSTPATTQVAPATTSTTGNTVVLNQTAPKIDATATTEAPKADATATTEAPKTDATATTEAPKADATATTEAPKADATATTEAPKTDATATTEAPKADATATTEAPKTVAPKATVKPVAPKATVTPKVTQPKATVAAKRDDDAMYNKSSDYLENLNNKLTQLLAKNADLDMSDAQYDAFLKEFYDDPIDAYNALLDYVEKYDIDDDDFNDLLDDFEEYINGFETDILDEDEDIDADEAIEANTGATTDTKHASSTATKQSNAVVSTQAQTRMESSMVQTPRLCLTQGQTNKMVLQLPVQRY</sequence>
<gene>
    <name evidence="3" type="ORF">NCTC13645_01736</name>
</gene>
<keyword evidence="2" id="KW-0732">Signal</keyword>
<reference evidence="3 4" key="1">
    <citation type="submission" date="2018-06" db="EMBL/GenBank/DDBJ databases">
        <authorList>
            <consortium name="Pathogen Informatics"/>
            <person name="Doyle S."/>
        </authorList>
    </citation>
    <scope>NUCLEOTIDE SEQUENCE [LARGE SCALE GENOMIC DNA]</scope>
    <source>
        <strain evidence="3 4">NCTC13645</strain>
    </source>
</reference>
<dbReference type="EMBL" id="UHIV01000004">
    <property type="protein sequence ID" value="SUP59479.1"/>
    <property type="molecule type" value="Genomic_DNA"/>
</dbReference>
<evidence type="ECO:0000256" key="1">
    <source>
        <dbReference type="SAM" id="MobiDB-lite"/>
    </source>
</evidence>
<organism evidence="3 4">
    <name type="scientific">Weissella viridescens</name>
    <name type="common">Lactobacillus viridescens</name>
    <dbReference type="NCBI Taxonomy" id="1629"/>
    <lineage>
        <taxon>Bacteria</taxon>
        <taxon>Bacillati</taxon>
        <taxon>Bacillota</taxon>
        <taxon>Bacilli</taxon>
        <taxon>Lactobacillales</taxon>
        <taxon>Lactobacillaceae</taxon>
        <taxon>Weissella</taxon>
    </lineage>
</organism>
<accession>A0A380P2P6</accession>
<dbReference type="Proteomes" id="UP000254621">
    <property type="component" value="Unassembled WGS sequence"/>
</dbReference>
<dbReference type="STRING" id="1629.IV50_GL000434"/>
<feature type="chain" id="PRO_5017078832" evidence="2">
    <location>
        <begin position="28"/>
        <end position="331"/>
    </location>
</feature>
<evidence type="ECO:0000313" key="4">
    <source>
        <dbReference type="Proteomes" id="UP000254621"/>
    </source>
</evidence>
<feature type="region of interest" description="Disordered" evidence="1">
    <location>
        <begin position="61"/>
        <end position="142"/>
    </location>
</feature>
<feature type="compositionally biased region" description="Polar residues" evidence="1">
    <location>
        <begin position="108"/>
        <end position="122"/>
    </location>
</feature>
<dbReference type="AlphaFoldDB" id="A0A380P2P6"/>
<protein>
    <submittedName>
        <fullName evidence="3">Ribonucleases G and E</fullName>
    </submittedName>
</protein>
<feature type="region of interest" description="Disordered" evidence="1">
    <location>
        <begin position="272"/>
        <end position="299"/>
    </location>
</feature>
<feature type="signal peptide" evidence="2">
    <location>
        <begin position="1"/>
        <end position="27"/>
    </location>
</feature>
<proteinExistence type="predicted"/>
<feature type="compositionally biased region" description="Polar residues" evidence="1">
    <location>
        <begin position="273"/>
        <end position="299"/>
    </location>
</feature>
<feature type="compositionally biased region" description="Polar residues" evidence="1">
    <location>
        <begin position="75"/>
        <end position="89"/>
    </location>
</feature>
<evidence type="ECO:0000256" key="2">
    <source>
        <dbReference type="SAM" id="SignalP"/>
    </source>
</evidence>